<feature type="compositionally biased region" description="Basic and acidic residues" evidence="1">
    <location>
        <begin position="267"/>
        <end position="277"/>
    </location>
</feature>
<feature type="region of interest" description="Disordered" evidence="1">
    <location>
        <begin position="262"/>
        <end position="284"/>
    </location>
</feature>
<dbReference type="AlphaFoldDB" id="A0A1G7ZR45"/>
<keyword evidence="2" id="KW-0472">Membrane</keyword>
<sequence length="284" mass="30436">MNEHEFRTLLIKATEDRPAGIDLMPATPPARGRRPIGFPLAGRRRPARALVPIAALGVAAAVGALVVVLPVNQSSAQAQVAAAVANTSRQSYRIHSTSGAKTFDGAFDPVRGIGVIKEATTGSETRFIGDLMYSRDRSGSEWVVARRDHAELDDAPAVIKLVKLAPMEPEAALEQLRSATDVQEERSVSGQGWDGQRFTFALEAGARPDAKGGAQEKPADATGSVDVDDEGRVRRLDVTFSDNGHRNVMDFTDFGAEVTVEAPPAAEVREEPVEKAVHPKQKVQ</sequence>
<protein>
    <submittedName>
        <fullName evidence="3">Uncharacterized protein</fullName>
    </submittedName>
</protein>
<gene>
    <name evidence="3" type="ORF">SAMN05421869_101496</name>
</gene>
<dbReference type="RefSeq" id="WP_143043556.1">
    <property type="nucleotide sequence ID" value="NZ_FNDJ01000001.1"/>
</dbReference>
<proteinExistence type="predicted"/>
<evidence type="ECO:0000313" key="4">
    <source>
        <dbReference type="Proteomes" id="UP000199202"/>
    </source>
</evidence>
<keyword evidence="2" id="KW-1133">Transmembrane helix</keyword>
<name>A0A1G7ZR45_9ACTN</name>
<dbReference type="EMBL" id="FNDJ01000001">
    <property type="protein sequence ID" value="SDH11148.1"/>
    <property type="molecule type" value="Genomic_DNA"/>
</dbReference>
<dbReference type="Gene3D" id="2.50.20.20">
    <property type="match status" value="1"/>
</dbReference>
<feature type="transmembrane region" description="Helical" evidence="2">
    <location>
        <begin position="49"/>
        <end position="71"/>
    </location>
</feature>
<evidence type="ECO:0000313" key="3">
    <source>
        <dbReference type="EMBL" id="SDH11148.1"/>
    </source>
</evidence>
<accession>A0A1G7ZR45</accession>
<dbReference type="OrthoDB" id="3535582at2"/>
<evidence type="ECO:0000256" key="2">
    <source>
        <dbReference type="SAM" id="Phobius"/>
    </source>
</evidence>
<keyword evidence="4" id="KW-1185">Reference proteome</keyword>
<evidence type="ECO:0000256" key="1">
    <source>
        <dbReference type="SAM" id="MobiDB-lite"/>
    </source>
</evidence>
<dbReference type="Proteomes" id="UP000199202">
    <property type="component" value="Unassembled WGS sequence"/>
</dbReference>
<organism evidence="3 4">
    <name type="scientific">Nonomuraea jiangxiensis</name>
    <dbReference type="NCBI Taxonomy" id="633440"/>
    <lineage>
        <taxon>Bacteria</taxon>
        <taxon>Bacillati</taxon>
        <taxon>Actinomycetota</taxon>
        <taxon>Actinomycetes</taxon>
        <taxon>Streptosporangiales</taxon>
        <taxon>Streptosporangiaceae</taxon>
        <taxon>Nonomuraea</taxon>
    </lineage>
</organism>
<feature type="region of interest" description="Disordered" evidence="1">
    <location>
        <begin position="208"/>
        <end position="228"/>
    </location>
</feature>
<reference evidence="3 4" key="1">
    <citation type="submission" date="2016-10" db="EMBL/GenBank/DDBJ databases">
        <authorList>
            <person name="de Groot N.N."/>
        </authorList>
    </citation>
    <scope>NUCLEOTIDE SEQUENCE [LARGE SCALE GENOMIC DNA]</scope>
    <source>
        <strain evidence="3 4">CGMCC 4.6533</strain>
    </source>
</reference>
<keyword evidence="2" id="KW-0812">Transmembrane</keyword>